<dbReference type="EMBL" id="CAKMRJ010004445">
    <property type="protein sequence ID" value="CAH1438776.1"/>
    <property type="molecule type" value="Genomic_DNA"/>
</dbReference>
<dbReference type="InterPro" id="IPR011032">
    <property type="entry name" value="GroES-like_sf"/>
</dbReference>
<comment type="caution">
    <text evidence="3">The sequence shown here is derived from an EMBL/GenBank/DDBJ whole genome shotgun (WGS) entry which is preliminary data.</text>
</comment>
<keyword evidence="4" id="KW-1185">Reference proteome</keyword>
<dbReference type="InterPro" id="IPR037124">
    <property type="entry name" value="Chaperonin_GroES_sf"/>
</dbReference>
<dbReference type="GO" id="GO:0005524">
    <property type="term" value="F:ATP binding"/>
    <property type="evidence" value="ECO:0007669"/>
    <property type="project" value="InterPro"/>
</dbReference>
<protein>
    <recommendedName>
        <fullName evidence="5">ASCH domain-containing protein</fullName>
    </recommendedName>
</protein>
<evidence type="ECO:0000313" key="3">
    <source>
        <dbReference type="EMBL" id="CAH1438776.1"/>
    </source>
</evidence>
<dbReference type="Gene3D" id="2.30.33.40">
    <property type="entry name" value="GroES chaperonin"/>
    <property type="match status" value="1"/>
</dbReference>
<evidence type="ECO:0000313" key="4">
    <source>
        <dbReference type="Proteomes" id="UP001157418"/>
    </source>
</evidence>
<dbReference type="SUPFAM" id="SSF50129">
    <property type="entry name" value="GroES-like"/>
    <property type="match status" value="1"/>
</dbReference>
<accession>A0AAU9NLP3</accession>
<dbReference type="CDD" id="cd00320">
    <property type="entry name" value="cpn10"/>
    <property type="match status" value="1"/>
</dbReference>
<keyword evidence="1 2" id="KW-0143">Chaperone</keyword>
<comment type="similarity">
    <text evidence="2">Belongs to the GroES chaperonin family.</text>
</comment>
<dbReference type="SMART" id="SM00883">
    <property type="entry name" value="Cpn10"/>
    <property type="match status" value="1"/>
</dbReference>
<proteinExistence type="inferred from homology"/>
<gene>
    <name evidence="3" type="ORF">LVIROSA_LOCUS25013</name>
</gene>
<evidence type="ECO:0000256" key="1">
    <source>
        <dbReference type="ARBA" id="ARBA00023186"/>
    </source>
</evidence>
<dbReference type="InterPro" id="IPR020818">
    <property type="entry name" value="Chaperonin_GroES"/>
</dbReference>
<dbReference type="AlphaFoldDB" id="A0AAU9NLP3"/>
<dbReference type="PRINTS" id="PR00297">
    <property type="entry name" value="CHAPERONIN10"/>
</dbReference>
<evidence type="ECO:0000256" key="2">
    <source>
        <dbReference type="RuleBase" id="RU003479"/>
    </source>
</evidence>
<dbReference type="Pfam" id="PF00166">
    <property type="entry name" value="Cpn10"/>
    <property type="match status" value="1"/>
</dbReference>
<organism evidence="3 4">
    <name type="scientific">Lactuca virosa</name>
    <dbReference type="NCBI Taxonomy" id="75947"/>
    <lineage>
        <taxon>Eukaryota</taxon>
        <taxon>Viridiplantae</taxon>
        <taxon>Streptophyta</taxon>
        <taxon>Embryophyta</taxon>
        <taxon>Tracheophyta</taxon>
        <taxon>Spermatophyta</taxon>
        <taxon>Magnoliopsida</taxon>
        <taxon>eudicotyledons</taxon>
        <taxon>Gunneridae</taxon>
        <taxon>Pentapetalae</taxon>
        <taxon>asterids</taxon>
        <taxon>campanulids</taxon>
        <taxon>Asterales</taxon>
        <taxon>Asteraceae</taxon>
        <taxon>Cichorioideae</taxon>
        <taxon>Cichorieae</taxon>
        <taxon>Lactucinae</taxon>
        <taxon>Lactuca</taxon>
    </lineage>
</organism>
<sequence length="206" mass="23554">MDSIQSQKNILVQVLFHFILQYASLKPLGDRVLVKIKGAEKCRRHDNSAKQGVNWCQDWYPVVYSKYAGTEVEFNGSNHLILKEDDIVGILEIEDVTDLKSLDDRVPIKGEEAEETTRRIAYTSKQRKTLYWHIGPGPLDDEGNTVLYSKYAGNNFKGTTPLESNFSTCFSYSINLVGFYFKFSFPTNSGKDFCDRVHCDWIKSSL</sequence>
<evidence type="ECO:0008006" key="5">
    <source>
        <dbReference type="Google" id="ProtNLM"/>
    </source>
</evidence>
<dbReference type="Proteomes" id="UP001157418">
    <property type="component" value="Unassembled WGS sequence"/>
</dbReference>
<dbReference type="GO" id="GO:0044183">
    <property type="term" value="F:protein folding chaperone"/>
    <property type="evidence" value="ECO:0007669"/>
    <property type="project" value="InterPro"/>
</dbReference>
<name>A0AAU9NLP3_9ASTR</name>
<reference evidence="3 4" key="1">
    <citation type="submission" date="2022-01" db="EMBL/GenBank/DDBJ databases">
        <authorList>
            <person name="Xiong W."/>
            <person name="Schranz E."/>
        </authorList>
    </citation>
    <scope>NUCLEOTIDE SEQUENCE [LARGE SCALE GENOMIC DNA]</scope>
</reference>